<reference evidence="1 2" key="1">
    <citation type="submission" date="2017-11" db="EMBL/GenBank/DDBJ databases">
        <title>Infants hospitalized years apart are colonized by the same room-sourced microbial strains.</title>
        <authorList>
            <person name="Brooks B."/>
            <person name="Olm M.R."/>
            <person name="Firek B.A."/>
            <person name="Baker R."/>
            <person name="Thomas B.C."/>
            <person name="Morowitz M.J."/>
            <person name="Banfield J.F."/>
        </authorList>
    </citation>
    <scope>NUCLEOTIDE SEQUENCE [LARGE SCALE GENOMIC DNA]</scope>
    <source>
        <strain evidence="1">S2_009_000_R2_76</strain>
    </source>
</reference>
<dbReference type="EMBL" id="QFOI01000260">
    <property type="protein sequence ID" value="PZP45517.1"/>
    <property type="molecule type" value="Genomic_DNA"/>
</dbReference>
<gene>
    <name evidence="1" type="ORF">DI598_13175</name>
</gene>
<keyword evidence="1" id="KW-0378">Hydrolase</keyword>
<dbReference type="AlphaFoldDB" id="A0A2W5EVB9"/>
<evidence type="ECO:0000313" key="2">
    <source>
        <dbReference type="Proteomes" id="UP000249645"/>
    </source>
</evidence>
<name>A0A2W5EVB9_9SPHI</name>
<feature type="non-terminal residue" evidence="1">
    <location>
        <position position="1"/>
    </location>
</feature>
<organism evidence="1 2">
    <name type="scientific">Pseudopedobacter saltans</name>
    <dbReference type="NCBI Taxonomy" id="151895"/>
    <lineage>
        <taxon>Bacteria</taxon>
        <taxon>Pseudomonadati</taxon>
        <taxon>Bacteroidota</taxon>
        <taxon>Sphingobacteriia</taxon>
        <taxon>Sphingobacteriales</taxon>
        <taxon>Sphingobacteriaceae</taxon>
        <taxon>Pseudopedobacter</taxon>
    </lineage>
</organism>
<dbReference type="Proteomes" id="UP000249645">
    <property type="component" value="Unassembled WGS sequence"/>
</dbReference>
<keyword evidence="1" id="KW-0031">Aminopeptidase</keyword>
<comment type="caution">
    <text evidence="1">The sequence shown here is derived from an EMBL/GenBank/DDBJ whole genome shotgun (WGS) entry which is preliminary data.</text>
</comment>
<sequence length="181" mass="21159">LFNIWKRQIAPSGISLNDEDYTTLSLSLGLRNNNNNILLEEQLHRIKNADRAKRYKIIMQAVSSDTITRNRFFNSLSEKENRQNESAVSSALIYLHHPLRQNNAIQYLPKTLDLLQKIQKTGDIFFPDNWLRSTFSYYQNPKALKIVDVFLMQHSRGYNPVLRNKILQATDNLRRAQKIAK</sequence>
<accession>A0A2W5EVB9</accession>
<evidence type="ECO:0000313" key="1">
    <source>
        <dbReference type="EMBL" id="PZP45517.1"/>
    </source>
</evidence>
<protein>
    <submittedName>
        <fullName evidence="1">Aminopeptidase</fullName>
    </submittedName>
</protein>
<keyword evidence="1" id="KW-0645">Protease</keyword>
<proteinExistence type="predicted"/>
<dbReference type="GO" id="GO:0004177">
    <property type="term" value="F:aminopeptidase activity"/>
    <property type="evidence" value="ECO:0007669"/>
    <property type="project" value="UniProtKB-KW"/>
</dbReference>